<keyword evidence="1" id="KW-0547">Nucleotide-binding</keyword>
<organism evidence="3 4">
    <name type="scientific">Dyadobacter linearis</name>
    <dbReference type="NCBI Taxonomy" id="2823330"/>
    <lineage>
        <taxon>Bacteria</taxon>
        <taxon>Pseudomonadati</taxon>
        <taxon>Bacteroidota</taxon>
        <taxon>Cytophagia</taxon>
        <taxon>Cytophagales</taxon>
        <taxon>Spirosomataceae</taxon>
        <taxon>Dyadobacter</taxon>
    </lineage>
</organism>
<sequence length="71" mass="8198">MKIIKAKIKLYKGKNKRKTPFITGYRPLFQFLEGMKTSGQIRLLDQEFLLPGNEAVVEIYFLNTKYLGGIS</sequence>
<dbReference type="RefSeq" id="WP_215231494.1">
    <property type="nucleotide sequence ID" value="NZ_CAJRAU010000001.1"/>
</dbReference>
<gene>
    <name evidence="3" type="ORF">DYBT9623_00026</name>
</gene>
<keyword evidence="4" id="KW-1185">Reference proteome</keyword>
<proteinExistence type="predicted"/>
<protein>
    <submittedName>
        <fullName evidence="3">Uncharacterized protein</fullName>
    </submittedName>
</protein>
<comment type="caution">
    <text evidence="3">The sequence shown here is derived from an EMBL/GenBank/DDBJ whole genome shotgun (WGS) entry which is preliminary data.</text>
</comment>
<evidence type="ECO:0000256" key="2">
    <source>
        <dbReference type="ARBA" id="ARBA00023134"/>
    </source>
</evidence>
<dbReference type="SUPFAM" id="SSF50465">
    <property type="entry name" value="EF-Tu/eEF-1alpha/eIF2-gamma C-terminal domain"/>
    <property type="match status" value="1"/>
</dbReference>
<dbReference type="Gene3D" id="2.40.30.10">
    <property type="entry name" value="Translation factors"/>
    <property type="match status" value="1"/>
</dbReference>
<dbReference type="Proteomes" id="UP000679725">
    <property type="component" value="Unassembled WGS sequence"/>
</dbReference>
<accession>A0ABM8UIK9</accession>
<reference evidence="3 4" key="1">
    <citation type="submission" date="2021-04" db="EMBL/GenBank/DDBJ databases">
        <authorList>
            <person name="Rodrigo-Torres L."/>
            <person name="Arahal R. D."/>
            <person name="Lucena T."/>
        </authorList>
    </citation>
    <scope>NUCLEOTIDE SEQUENCE [LARGE SCALE GENOMIC DNA]</scope>
    <source>
        <strain evidence="3 4">CECT 9623</strain>
    </source>
</reference>
<evidence type="ECO:0000313" key="4">
    <source>
        <dbReference type="Proteomes" id="UP000679725"/>
    </source>
</evidence>
<dbReference type="EMBL" id="CAJRAU010000001">
    <property type="protein sequence ID" value="CAG5067306.1"/>
    <property type="molecule type" value="Genomic_DNA"/>
</dbReference>
<keyword evidence="2" id="KW-0342">GTP-binding</keyword>
<name>A0ABM8UIK9_9BACT</name>
<evidence type="ECO:0000256" key="1">
    <source>
        <dbReference type="ARBA" id="ARBA00022741"/>
    </source>
</evidence>
<dbReference type="InterPro" id="IPR009001">
    <property type="entry name" value="Transl_elong_EF1A/Init_IF2_C"/>
</dbReference>
<evidence type="ECO:0000313" key="3">
    <source>
        <dbReference type="EMBL" id="CAG5067306.1"/>
    </source>
</evidence>